<sequence length="111" mass="12773">MLIGLIDDKDYGIEQIKKSVPNNIKYKFKHFFSYKDAIKETFDILFLDYYLDKDGVKGKEVIQLMEANIIIGFSSVPECNNILLIKGADYGITKLKSDDNEDLNKLMKTIL</sequence>
<dbReference type="EMBL" id="JAEDAM010000025">
    <property type="protein sequence ID" value="MBS8121954.1"/>
    <property type="molecule type" value="Genomic_DNA"/>
</dbReference>
<proteinExistence type="predicted"/>
<evidence type="ECO:0000313" key="2">
    <source>
        <dbReference type="Proteomes" id="UP000680365"/>
    </source>
</evidence>
<dbReference type="Proteomes" id="UP000680365">
    <property type="component" value="Unassembled WGS sequence"/>
</dbReference>
<gene>
    <name evidence="1" type="ORF">VAMP_46n66</name>
</gene>
<keyword evidence="2" id="KW-1185">Reference proteome</keyword>
<organism evidence="1 2">
    <name type="scientific">Candidatus Vampirococcus lugosii</name>
    <dbReference type="NCBI Taxonomy" id="2789015"/>
    <lineage>
        <taxon>Bacteria</taxon>
        <taxon>Candidatus Absconditibacteriota</taxon>
        <taxon>Vampirococcus</taxon>
    </lineage>
</organism>
<evidence type="ECO:0008006" key="3">
    <source>
        <dbReference type="Google" id="ProtNLM"/>
    </source>
</evidence>
<accession>A0ABS5QNC6</accession>
<comment type="caution">
    <text evidence="1">The sequence shown here is derived from an EMBL/GenBank/DDBJ whole genome shotgun (WGS) entry which is preliminary data.</text>
</comment>
<protein>
    <recommendedName>
        <fullName evidence="3">Response regulatory domain-containing protein</fullName>
    </recommendedName>
</protein>
<reference evidence="1 2" key="1">
    <citation type="journal article" date="2021" name="Nat. Commun.">
        <title>Reductive evolution and unique predatory mode in the CPR bacterium Vampirococcus lugosii.</title>
        <authorList>
            <person name="Moreira D."/>
            <person name="Zivanovic Y."/>
            <person name="Lopez-Archilla A.I."/>
            <person name="Iniesto M."/>
            <person name="Lopez-Garcia P."/>
        </authorList>
    </citation>
    <scope>NUCLEOTIDE SEQUENCE [LARGE SCALE GENOMIC DNA]</scope>
    <source>
        <strain evidence="1">Chiprana</strain>
    </source>
</reference>
<name>A0ABS5QNC6_9BACT</name>
<evidence type="ECO:0000313" key="1">
    <source>
        <dbReference type="EMBL" id="MBS8121954.1"/>
    </source>
</evidence>
<dbReference type="RefSeq" id="WP_213348955.1">
    <property type="nucleotide sequence ID" value="NZ_JAEDAM010000025.1"/>
</dbReference>